<comment type="caution">
    <text evidence="3">The sequence shown here is derived from an EMBL/GenBank/DDBJ whole genome shotgun (WGS) entry which is preliminary data.</text>
</comment>
<dbReference type="RefSeq" id="WP_096226552.1">
    <property type="nucleotide sequence ID" value="NZ_CP168029.1"/>
</dbReference>
<organism evidence="3 4">
    <name type="scientific">Gordonibacter urolithinfaciens</name>
    <dbReference type="NCBI Taxonomy" id="1335613"/>
    <lineage>
        <taxon>Bacteria</taxon>
        <taxon>Bacillati</taxon>
        <taxon>Actinomycetota</taxon>
        <taxon>Coriobacteriia</taxon>
        <taxon>Eggerthellales</taxon>
        <taxon>Eggerthellaceae</taxon>
        <taxon>Gordonibacter</taxon>
    </lineage>
</organism>
<evidence type="ECO:0000256" key="1">
    <source>
        <dbReference type="SAM" id="Phobius"/>
    </source>
</evidence>
<proteinExistence type="predicted"/>
<name>A0A423UIB4_9ACTN</name>
<evidence type="ECO:0000313" key="3">
    <source>
        <dbReference type="EMBL" id="ROT88700.1"/>
    </source>
</evidence>
<dbReference type="EMBL" id="QIBW01000015">
    <property type="protein sequence ID" value="ROT88700.1"/>
    <property type="molecule type" value="Genomic_DNA"/>
</dbReference>
<dbReference type="Proteomes" id="UP000462865">
    <property type="component" value="Unassembled WGS sequence"/>
</dbReference>
<keyword evidence="1" id="KW-0812">Transmembrane</keyword>
<dbReference type="AlphaFoldDB" id="A0A423UIB4"/>
<accession>A0A423UIB4</accession>
<keyword evidence="1" id="KW-1133">Transmembrane helix</keyword>
<dbReference type="EMBL" id="WKZA01000081">
    <property type="protein sequence ID" value="MSA95901.1"/>
    <property type="molecule type" value="Genomic_DNA"/>
</dbReference>
<feature type="transmembrane region" description="Helical" evidence="1">
    <location>
        <begin position="51"/>
        <end position="69"/>
    </location>
</feature>
<reference evidence="3" key="2">
    <citation type="journal article" date="2019" name="Int. J. Syst. Evol. Microbiol.">
        <title>Gordonibacter faecihominis is a later heterotypic synonym of Gordonibacter urolithinfaciens.</title>
        <authorList>
            <person name="Danylec N."/>
            <person name="Stoll D.A."/>
            <person name="Huch M."/>
        </authorList>
    </citation>
    <scope>NUCLEOTIDE SEQUENCE</scope>
    <source>
        <strain evidence="3">DSM 27213</strain>
    </source>
</reference>
<evidence type="ECO:0000313" key="5">
    <source>
        <dbReference type="Proteomes" id="UP000462865"/>
    </source>
</evidence>
<protein>
    <submittedName>
        <fullName evidence="3">Uncharacterized protein</fullName>
    </submittedName>
</protein>
<sequence>MDRAVLAICIIAIAVLSALAVHLFYRQRGKALPNDLGSLDDEGWGLLKRRVVGSVALAAVAVLVGFVLARVL</sequence>
<evidence type="ECO:0000313" key="4">
    <source>
        <dbReference type="Proteomes" id="UP000285258"/>
    </source>
</evidence>
<evidence type="ECO:0000313" key="2">
    <source>
        <dbReference type="EMBL" id="MSA95901.1"/>
    </source>
</evidence>
<reference evidence="2 5" key="4">
    <citation type="journal article" date="2019" name="Nat. Med.">
        <title>A library of human gut bacterial isolates paired with longitudinal multiomics data enables mechanistic microbiome research.</title>
        <authorList>
            <person name="Poyet M."/>
            <person name="Groussin M."/>
            <person name="Gibbons S.M."/>
            <person name="Avila-Pacheco J."/>
            <person name="Jiang X."/>
            <person name="Kearney S.M."/>
            <person name="Perrotta A.R."/>
            <person name="Berdy B."/>
            <person name="Zhao S."/>
            <person name="Lieberman T.D."/>
            <person name="Swanson P.K."/>
            <person name="Smith M."/>
            <person name="Roesemann S."/>
            <person name="Alexander J.E."/>
            <person name="Rich S.A."/>
            <person name="Livny J."/>
            <person name="Vlamakis H."/>
            <person name="Clish C."/>
            <person name="Bullock K."/>
            <person name="Deik A."/>
            <person name="Scott J."/>
            <person name="Pierce K.A."/>
            <person name="Xavier R.J."/>
            <person name="Alm E.J."/>
        </authorList>
    </citation>
    <scope>NUCLEOTIDE SEQUENCE [LARGE SCALE GENOMIC DNA]</scope>
    <source>
        <strain evidence="2 5">BIOML-A1</strain>
    </source>
</reference>
<reference evidence="3" key="3">
    <citation type="journal article" date="2019" name="Microbiol. Resour. Announc.">
        <title>Draft Genome Sequences of Type Strains of Gordonibacter faecihominis, Paraeggerthella hongkongensis, Parvibacter caecicola,Slackia equolifaciens, Slackia faecicanis, and Slackia isoflavoniconvertens.</title>
        <authorList>
            <person name="Danylec N."/>
            <person name="Stoll D.A."/>
            <person name="Dotsch A."/>
            <person name="Huch M."/>
        </authorList>
    </citation>
    <scope>NUCLEOTIDE SEQUENCE</scope>
    <source>
        <strain evidence="3">DSM 27213</strain>
    </source>
</reference>
<gene>
    <name evidence="3" type="ORF">DMP12_11620</name>
    <name evidence="2" type="ORF">GKG38_12730</name>
</gene>
<dbReference type="Proteomes" id="UP000285258">
    <property type="component" value="Unassembled WGS sequence"/>
</dbReference>
<keyword evidence="1" id="KW-0472">Membrane</keyword>
<reference evidence="4" key="1">
    <citation type="submission" date="2018-05" db="EMBL/GenBank/DDBJ databases">
        <title>Genome Sequencing of selected type strains of the family Eggerthellaceae.</title>
        <authorList>
            <person name="Danylec N."/>
            <person name="Stoll D.A."/>
            <person name="Doetsch A."/>
            <person name="Huch M."/>
        </authorList>
    </citation>
    <scope>NUCLEOTIDE SEQUENCE [LARGE SCALE GENOMIC DNA]</scope>
    <source>
        <strain evidence="4">DSM 27213</strain>
    </source>
</reference>